<dbReference type="Pfam" id="PF14526">
    <property type="entry name" value="Cass2"/>
    <property type="match status" value="1"/>
</dbReference>
<dbReference type="Gene3D" id="3.20.80.10">
    <property type="entry name" value="Regulatory factor, effector binding domain"/>
    <property type="match status" value="1"/>
</dbReference>
<dbReference type="SUPFAM" id="SSF55136">
    <property type="entry name" value="Probable bacterial effector-binding domain"/>
    <property type="match status" value="1"/>
</dbReference>
<dbReference type="eggNOG" id="COG3708">
    <property type="taxonomic scope" value="Bacteria"/>
</dbReference>
<dbReference type="OrthoDB" id="9801008at2"/>
<reference evidence="2" key="2">
    <citation type="submission" date="2014-09" db="EMBL/GenBank/DDBJ databases">
        <title>Criblamydia sequanensis harbors a mega-plasmid encoding arsenite resistance.</title>
        <authorList>
            <person name="Bertelli C."/>
            <person name="Goesmann A."/>
            <person name="Greub G."/>
        </authorList>
    </citation>
    <scope>NUCLEOTIDE SEQUENCE [LARGE SCALE GENOMIC DNA]</scope>
    <source>
        <strain evidence="2">CRIB-18</strain>
    </source>
</reference>
<dbReference type="RefSeq" id="WP_053332012.1">
    <property type="nucleotide sequence ID" value="NZ_CCEJ010000010.1"/>
</dbReference>
<dbReference type="InterPro" id="IPR011256">
    <property type="entry name" value="Reg_factor_effector_dom_sf"/>
</dbReference>
<protein>
    <submittedName>
        <fullName evidence="2">Transcriptional regulator</fullName>
    </submittedName>
</protein>
<organism evidence="2 3">
    <name type="scientific">Candidatus Criblamydia sequanensis CRIB-18</name>
    <dbReference type="NCBI Taxonomy" id="1437425"/>
    <lineage>
        <taxon>Bacteria</taxon>
        <taxon>Pseudomonadati</taxon>
        <taxon>Chlamydiota</taxon>
        <taxon>Chlamydiia</taxon>
        <taxon>Parachlamydiales</taxon>
        <taxon>Candidatus Criblamydiaceae</taxon>
        <taxon>Candidatus Criblamydia</taxon>
    </lineage>
</organism>
<sequence length="150" mass="16930">MTNYTLIEKPEMILVGIECRTSNNPEAGPKDIPLLWQKFYQDNIVSKIPNKSSTEIIALYCDYETDATGEYTVIIGCPVTSVEKLSKKLVSKIIPASKYAHFSAIGEFPESLISTWNQIWQTKLPRTYTGDFEVYGEKAPNEVDLFIAVQ</sequence>
<dbReference type="InterPro" id="IPR053182">
    <property type="entry name" value="YobU-like_regulator"/>
</dbReference>
<dbReference type="SMART" id="SM00871">
    <property type="entry name" value="AraC_E_bind"/>
    <property type="match status" value="1"/>
</dbReference>
<evidence type="ECO:0000313" key="2">
    <source>
        <dbReference type="EMBL" id="CDR34926.1"/>
    </source>
</evidence>
<dbReference type="PANTHER" id="PTHR36444">
    <property type="entry name" value="TRANSCRIPTIONAL REGULATOR PROTEIN YOBU-RELATED"/>
    <property type="match status" value="1"/>
</dbReference>
<comment type="caution">
    <text evidence="2">The sequence shown here is derived from an EMBL/GenBank/DDBJ whole genome shotgun (WGS) entry which is preliminary data.</text>
</comment>
<proteinExistence type="predicted"/>
<name>A0A090D0R5_9BACT</name>
<dbReference type="Proteomes" id="UP000031552">
    <property type="component" value="Unassembled WGS sequence"/>
</dbReference>
<dbReference type="AlphaFoldDB" id="A0A090D0R5"/>
<gene>
    <name evidence="2" type="ORF">CSEC_2120</name>
</gene>
<evidence type="ECO:0000259" key="1">
    <source>
        <dbReference type="SMART" id="SM00871"/>
    </source>
</evidence>
<evidence type="ECO:0000313" key="3">
    <source>
        <dbReference type="Proteomes" id="UP000031552"/>
    </source>
</evidence>
<feature type="domain" description="AraC effector-binding" evidence="1">
    <location>
        <begin position="2"/>
        <end position="150"/>
    </location>
</feature>
<keyword evidence="3" id="KW-1185">Reference proteome</keyword>
<dbReference type="EMBL" id="CCEJ010000010">
    <property type="protein sequence ID" value="CDR34926.1"/>
    <property type="molecule type" value="Genomic_DNA"/>
</dbReference>
<dbReference type="PANTHER" id="PTHR36444:SF2">
    <property type="entry name" value="TRANSCRIPTIONAL REGULATOR PROTEIN YOBU-RELATED"/>
    <property type="match status" value="1"/>
</dbReference>
<dbReference type="STRING" id="1437425.CSEC_2120"/>
<dbReference type="InterPro" id="IPR010499">
    <property type="entry name" value="AraC_E-bd"/>
</dbReference>
<accession>A0A090D0R5</accession>
<dbReference type="InterPro" id="IPR029441">
    <property type="entry name" value="Cass2"/>
</dbReference>
<reference evidence="2" key="1">
    <citation type="submission" date="2013-12" db="EMBL/GenBank/DDBJ databases">
        <authorList>
            <person name="Linke B."/>
        </authorList>
    </citation>
    <scope>NUCLEOTIDE SEQUENCE [LARGE SCALE GENOMIC DNA]</scope>
    <source>
        <strain evidence="2">CRIB-18</strain>
    </source>
</reference>